<accession>A0A914Y2P3</accession>
<keyword evidence="2" id="KW-1185">Reference proteome</keyword>
<proteinExistence type="predicted"/>
<evidence type="ECO:0000313" key="2">
    <source>
        <dbReference type="Proteomes" id="UP000887577"/>
    </source>
</evidence>
<sequence>MEESDDGSSSECASPAPPKRRRESIMSTNGGLNYSKLNELKIKATKIVKQLTHLTATDTVSQLRTLCEKLTISDQISILLCAEEVLQRLRRNAIHSAVVNFRRKLQTGL</sequence>
<dbReference type="AlphaFoldDB" id="A0A914Y2P3"/>
<organism evidence="2 3">
    <name type="scientific">Panagrolaimus superbus</name>
    <dbReference type="NCBI Taxonomy" id="310955"/>
    <lineage>
        <taxon>Eukaryota</taxon>
        <taxon>Metazoa</taxon>
        <taxon>Ecdysozoa</taxon>
        <taxon>Nematoda</taxon>
        <taxon>Chromadorea</taxon>
        <taxon>Rhabditida</taxon>
        <taxon>Tylenchina</taxon>
        <taxon>Panagrolaimomorpha</taxon>
        <taxon>Panagrolaimoidea</taxon>
        <taxon>Panagrolaimidae</taxon>
        <taxon>Panagrolaimus</taxon>
    </lineage>
</organism>
<evidence type="ECO:0000313" key="3">
    <source>
        <dbReference type="WBParaSite" id="PSU_v2.g13047.t1"/>
    </source>
</evidence>
<protein>
    <submittedName>
        <fullName evidence="3">Uncharacterized protein</fullName>
    </submittedName>
</protein>
<dbReference type="Proteomes" id="UP000887577">
    <property type="component" value="Unplaced"/>
</dbReference>
<evidence type="ECO:0000256" key="1">
    <source>
        <dbReference type="SAM" id="MobiDB-lite"/>
    </source>
</evidence>
<reference evidence="3" key="1">
    <citation type="submission" date="2022-11" db="UniProtKB">
        <authorList>
            <consortium name="WormBaseParasite"/>
        </authorList>
    </citation>
    <scope>IDENTIFICATION</scope>
</reference>
<dbReference type="WBParaSite" id="PSU_v2.g13047.t1">
    <property type="protein sequence ID" value="PSU_v2.g13047.t1"/>
    <property type="gene ID" value="PSU_v2.g13047"/>
</dbReference>
<name>A0A914Y2P3_9BILA</name>
<feature type="region of interest" description="Disordered" evidence="1">
    <location>
        <begin position="1"/>
        <end position="29"/>
    </location>
</feature>